<gene>
    <name evidence="2" type="ORF">ASZ78_010109</name>
</gene>
<keyword evidence="3" id="KW-1185">Reference proteome</keyword>
<accession>A0A226MFD4</accession>
<dbReference type="EMBL" id="MCFN01001014">
    <property type="protein sequence ID" value="OXB53985.1"/>
    <property type="molecule type" value="Genomic_DNA"/>
</dbReference>
<sequence length="85" mass="9894">MAKPGHAWSRPKSQEEEEEDPVDALVSRTGCAAQHWALQECMAEKRDWRHCQAQVQAFRQCMTRQQRPHPEEMHPNPSHRSPHGD</sequence>
<comment type="caution">
    <text evidence="2">The sequence shown here is derived from an EMBL/GenBank/DDBJ whole genome shotgun (WGS) entry which is preliminary data.</text>
</comment>
<feature type="region of interest" description="Disordered" evidence="1">
    <location>
        <begin position="62"/>
        <end position="85"/>
    </location>
</feature>
<reference evidence="2 3" key="1">
    <citation type="submission" date="2016-07" db="EMBL/GenBank/DDBJ databases">
        <title>Disparate Historic Effective Population Sizes Predicted by Modern Levels of Genome Diversity for the Scaled Quail (Callipepla squamata) and the Northern Bobwhite (Colinus virginianus): Inferences from First and Second Generation Draft Genome Assemblies for Sympatric New World Quail.</title>
        <authorList>
            <person name="Oldeschulte D.L."/>
            <person name="Halley Y.A."/>
            <person name="Bhattarai E.K."/>
            <person name="Brashear W.A."/>
            <person name="Hill J."/>
            <person name="Metz R.P."/>
            <person name="Johnson C.D."/>
            <person name="Rollins D."/>
            <person name="Peterson M.J."/>
            <person name="Bickhart D.M."/>
            <person name="Decker J.E."/>
            <person name="Seabury C.M."/>
        </authorList>
    </citation>
    <scope>NUCLEOTIDE SEQUENCE [LARGE SCALE GENOMIC DNA]</scope>
    <source>
        <strain evidence="2 3">Texas</strain>
        <tissue evidence="2">Leg muscle</tissue>
    </source>
</reference>
<dbReference type="OrthoDB" id="5586401at2759"/>
<name>A0A226MFD4_CALSU</name>
<dbReference type="AlphaFoldDB" id="A0A226MFD4"/>
<dbReference type="Proteomes" id="UP000198323">
    <property type="component" value="Unassembled WGS sequence"/>
</dbReference>
<organism evidence="2 3">
    <name type="scientific">Callipepla squamata</name>
    <name type="common">Scaled quail</name>
    <dbReference type="NCBI Taxonomy" id="9009"/>
    <lineage>
        <taxon>Eukaryota</taxon>
        <taxon>Metazoa</taxon>
        <taxon>Chordata</taxon>
        <taxon>Craniata</taxon>
        <taxon>Vertebrata</taxon>
        <taxon>Euteleostomi</taxon>
        <taxon>Archelosauria</taxon>
        <taxon>Archosauria</taxon>
        <taxon>Dinosauria</taxon>
        <taxon>Saurischia</taxon>
        <taxon>Theropoda</taxon>
        <taxon>Coelurosauria</taxon>
        <taxon>Aves</taxon>
        <taxon>Neognathae</taxon>
        <taxon>Galloanserae</taxon>
        <taxon>Galliformes</taxon>
        <taxon>Odontophoridae</taxon>
        <taxon>Callipepla</taxon>
    </lineage>
</organism>
<feature type="region of interest" description="Disordered" evidence="1">
    <location>
        <begin position="1"/>
        <end position="26"/>
    </location>
</feature>
<dbReference type="InterPro" id="IPR039870">
    <property type="entry name" value="Coa4-like"/>
</dbReference>
<dbReference type="STRING" id="9009.A0A226MFD4"/>
<evidence type="ECO:0000313" key="2">
    <source>
        <dbReference type="EMBL" id="OXB53985.1"/>
    </source>
</evidence>
<evidence type="ECO:0000313" key="3">
    <source>
        <dbReference type="Proteomes" id="UP000198323"/>
    </source>
</evidence>
<proteinExistence type="predicted"/>
<dbReference type="GO" id="GO:0033617">
    <property type="term" value="P:mitochondrial respiratory chain complex IV assembly"/>
    <property type="evidence" value="ECO:0007669"/>
    <property type="project" value="InterPro"/>
</dbReference>
<dbReference type="PANTHER" id="PTHR13639">
    <property type="entry name" value="CYTOCHROME C OXIDASE ASSEMBLY FACTOR 4 HOMOLOG, MITOCHONDRIAL"/>
    <property type="match status" value="1"/>
</dbReference>
<evidence type="ECO:0000256" key="1">
    <source>
        <dbReference type="SAM" id="MobiDB-lite"/>
    </source>
</evidence>
<protein>
    <recommendedName>
        <fullName evidence="4">CHCH domain-containing protein</fullName>
    </recommendedName>
</protein>
<dbReference type="GO" id="GO:0005758">
    <property type="term" value="C:mitochondrial intermembrane space"/>
    <property type="evidence" value="ECO:0007669"/>
    <property type="project" value="InterPro"/>
</dbReference>
<dbReference type="PANTHER" id="PTHR13639:SF2">
    <property type="entry name" value="CYTOCHROME C OXIDASE ASSEMBLY FACTOR 4 HOMOLOG, MITOCHONDRIAL"/>
    <property type="match status" value="1"/>
</dbReference>
<evidence type="ECO:0008006" key="4">
    <source>
        <dbReference type="Google" id="ProtNLM"/>
    </source>
</evidence>